<protein>
    <recommendedName>
        <fullName evidence="4">Outer membrane lipoprotein-sorting protein</fullName>
    </recommendedName>
</protein>
<dbReference type="KEGG" id="agv:OJF2_69190"/>
<gene>
    <name evidence="2" type="ORF">OJF2_69190</name>
</gene>
<feature type="region of interest" description="Disordered" evidence="1">
    <location>
        <begin position="107"/>
        <end position="130"/>
    </location>
</feature>
<evidence type="ECO:0000313" key="3">
    <source>
        <dbReference type="Proteomes" id="UP000324233"/>
    </source>
</evidence>
<evidence type="ECO:0008006" key="4">
    <source>
        <dbReference type="Google" id="ProtNLM"/>
    </source>
</evidence>
<keyword evidence="3" id="KW-1185">Reference proteome</keyword>
<reference evidence="2 3" key="1">
    <citation type="submission" date="2019-08" db="EMBL/GenBank/DDBJ databases">
        <title>Deep-cultivation of Planctomycetes and their phenomic and genomic characterization uncovers novel biology.</title>
        <authorList>
            <person name="Wiegand S."/>
            <person name="Jogler M."/>
            <person name="Boedeker C."/>
            <person name="Pinto D."/>
            <person name="Vollmers J."/>
            <person name="Rivas-Marin E."/>
            <person name="Kohn T."/>
            <person name="Peeters S.H."/>
            <person name="Heuer A."/>
            <person name="Rast P."/>
            <person name="Oberbeckmann S."/>
            <person name="Bunk B."/>
            <person name="Jeske O."/>
            <person name="Meyerdierks A."/>
            <person name="Storesund J.E."/>
            <person name="Kallscheuer N."/>
            <person name="Luecker S."/>
            <person name="Lage O.M."/>
            <person name="Pohl T."/>
            <person name="Merkel B.J."/>
            <person name="Hornburger P."/>
            <person name="Mueller R.-W."/>
            <person name="Bruemmer F."/>
            <person name="Labrenz M."/>
            <person name="Spormann A.M."/>
            <person name="Op den Camp H."/>
            <person name="Overmann J."/>
            <person name="Amann R."/>
            <person name="Jetten M.S.M."/>
            <person name="Mascher T."/>
            <person name="Medema M.H."/>
            <person name="Devos D.P."/>
            <person name="Kaster A.-K."/>
            <person name="Ovreas L."/>
            <person name="Rohde M."/>
            <person name="Galperin M.Y."/>
            <person name="Jogler C."/>
        </authorList>
    </citation>
    <scope>NUCLEOTIDE SEQUENCE [LARGE SCALE GENOMIC DNA]</scope>
    <source>
        <strain evidence="2 3">OJF2</strain>
    </source>
</reference>
<evidence type="ECO:0000256" key="1">
    <source>
        <dbReference type="SAM" id="MobiDB-lite"/>
    </source>
</evidence>
<sequence length="301" mass="33676">MIMAAIVSLTLAGQAAPDKDADSAFRQLKRYHASFQDVSFLHIVSKNREEGQVDASARWHRSRGRYTYRSDGASLLDNQSLALGDEPVYREIRSLLKHRLEILDATPGAGPPIRERVPGSGPGGPGSLASPDSPERFFWLWYLATLGDPAEHKATLEGFEDIDGHRCVKIRMLKQPQALLRGWIGPLPFVRMWLDPLRDGYPIRVEWLSGDAVETRVEILSMERVELGEGRRIWLPVEGRTSSYIKIGMDNSLTLSARPTYVEKHKILINSVKIDQHPGDDYFSVKTRALADGDGTAPHAR</sequence>
<dbReference type="EMBL" id="CP042997">
    <property type="protein sequence ID" value="QEH38318.1"/>
    <property type="molecule type" value="Genomic_DNA"/>
</dbReference>
<evidence type="ECO:0000313" key="2">
    <source>
        <dbReference type="EMBL" id="QEH38318.1"/>
    </source>
</evidence>
<dbReference type="AlphaFoldDB" id="A0A5B9WCC0"/>
<dbReference type="Proteomes" id="UP000324233">
    <property type="component" value="Chromosome"/>
</dbReference>
<organism evidence="2 3">
    <name type="scientific">Aquisphaera giovannonii</name>
    <dbReference type="NCBI Taxonomy" id="406548"/>
    <lineage>
        <taxon>Bacteria</taxon>
        <taxon>Pseudomonadati</taxon>
        <taxon>Planctomycetota</taxon>
        <taxon>Planctomycetia</taxon>
        <taxon>Isosphaerales</taxon>
        <taxon>Isosphaeraceae</taxon>
        <taxon>Aquisphaera</taxon>
    </lineage>
</organism>
<dbReference type="RefSeq" id="WP_210420275.1">
    <property type="nucleotide sequence ID" value="NZ_CP042997.1"/>
</dbReference>
<proteinExistence type="predicted"/>
<name>A0A5B9WCC0_9BACT</name>
<accession>A0A5B9WCC0</accession>